<feature type="transmembrane region" description="Helical" evidence="1">
    <location>
        <begin position="27"/>
        <end position="45"/>
    </location>
</feature>
<evidence type="ECO:0000256" key="1">
    <source>
        <dbReference type="SAM" id="Phobius"/>
    </source>
</evidence>
<sequence>MFNFSIIESIFQWLDADLLQIFGVKPWHVLFGLVFLLVTGCMWVIKPVLEWVLAKNWLILLSYINSLLIGFLFLQLIDRYAMGTEGSMLPHYFWSISLLAMSTYGACVVLVKSIRKVAAKIMKKNKNKVA</sequence>
<dbReference type="Proteomes" id="UP001596410">
    <property type="component" value="Unassembled WGS sequence"/>
</dbReference>
<reference evidence="3" key="1">
    <citation type="journal article" date="2019" name="Int. J. Syst. Evol. Microbiol.">
        <title>The Global Catalogue of Microorganisms (GCM) 10K type strain sequencing project: providing services to taxonomists for standard genome sequencing and annotation.</title>
        <authorList>
            <consortium name="The Broad Institute Genomics Platform"/>
            <consortium name="The Broad Institute Genome Sequencing Center for Infectious Disease"/>
            <person name="Wu L."/>
            <person name="Ma J."/>
        </authorList>
    </citation>
    <scope>NUCLEOTIDE SEQUENCE [LARGE SCALE GENOMIC DNA]</scope>
    <source>
        <strain evidence="3">CGMCC 4.1621</strain>
    </source>
</reference>
<feature type="transmembrane region" description="Helical" evidence="1">
    <location>
        <begin position="92"/>
        <end position="114"/>
    </location>
</feature>
<accession>A0ABW2EKJ1</accession>
<keyword evidence="1" id="KW-0812">Transmembrane</keyword>
<evidence type="ECO:0000313" key="3">
    <source>
        <dbReference type="Proteomes" id="UP001596410"/>
    </source>
</evidence>
<dbReference type="RefSeq" id="WP_204707983.1">
    <property type="nucleotide sequence ID" value="NZ_JBHSZV010000013.1"/>
</dbReference>
<evidence type="ECO:0000313" key="2">
    <source>
        <dbReference type="EMBL" id="MFC7061385.1"/>
    </source>
</evidence>
<keyword evidence="1" id="KW-1133">Transmembrane helix</keyword>
<keyword evidence="3" id="KW-1185">Reference proteome</keyword>
<protein>
    <submittedName>
        <fullName evidence="2">Uncharacterized protein</fullName>
    </submittedName>
</protein>
<gene>
    <name evidence="2" type="ORF">ACFQIC_05865</name>
</gene>
<name>A0ABW2EKJ1_9BACI</name>
<dbReference type="EMBL" id="JBHSZV010000013">
    <property type="protein sequence ID" value="MFC7061385.1"/>
    <property type="molecule type" value="Genomic_DNA"/>
</dbReference>
<keyword evidence="1" id="KW-0472">Membrane</keyword>
<proteinExistence type="predicted"/>
<organism evidence="2 3">
    <name type="scientific">Halobacillus seohaensis</name>
    <dbReference type="NCBI Taxonomy" id="447421"/>
    <lineage>
        <taxon>Bacteria</taxon>
        <taxon>Bacillati</taxon>
        <taxon>Bacillota</taxon>
        <taxon>Bacilli</taxon>
        <taxon>Bacillales</taxon>
        <taxon>Bacillaceae</taxon>
        <taxon>Halobacillus</taxon>
    </lineage>
</organism>
<feature type="transmembrane region" description="Helical" evidence="1">
    <location>
        <begin position="57"/>
        <end position="77"/>
    </location>
</feature>
<comment type="caution">
    <text evidence="2">The sequence shown here is derived from an EMBL/GenBank/DDBJ whole genome shotgun (WGS) entry which is preliminary data.</text>
</comment>